<dbReference type="Pfam" id="PF08547">
    <property type="entry name" value="CIA30"/>
    <property type="match status" value="1"/>
</dbReference>
<feature type="domain" description="NADH:ubiquinone oxidoreductase intermediate-associated protein 30" evidence="3">
    <location>
        <begin position="228"/>
        <end position="392"/>
    </location>
</feature>
<protein>
    <recommendedName>
        <fullName evidence="3">NADH:ubiquinone oxidoreductase intermediate-associated protein 30 domain-containing protein</fullName>
    </recommendedName>
</protein>
<organism evidence="4">
    <name type="scientific">Auxenochlorella protothecoides</name>
    <name type="common">Green microalga</name>
    <name type="synonym">Chlorella protothecoides</name>
    <dbReference type="NCBI Taxonomy" id="3075"/>
    <lineage>
        <taxon>Eukaryota</taxon>
        <taxon>Viridiplantae</taxon>
        <taxon>Chlorophyta</taxon>
        <taxon>core chlorophytes</taxon>
        <taxon>Trebouxiophyceae</taxon>
        <taxon>Chlorellales</taxon>
        <taxon>Chlorellaceae</taxon>
        <taxon>Auxenochlorella</taxon>
    </lineage>
</organism>
<dbReference type="PANTHER" id="PTHR13194:SF19">
    <property type="entry name" value="NAD(P)-BINDING ROSSMANN-FOLD SUPERFAMILY PROTEIN"/>
    <property type="match status" value="1"/>
</dbReference>
<evidence type="ECO:0000256" key="1">
    <source>
        <dbReference type="ARBA" id="ARBA00007884"/>
    </source>
</evidence>
<comment type="similarity">
    <text evidence="1">Belongs to the CIA30 family.</text>
</comment>
<dbReference type="GO" id="GO:0051082">
    <property type="term" value="F:unfolded protein binding"/>
    <property type="evidence" value="ECO:0007669"/>
    <property type="project" value="TreeGrafter"/>
</dbReference>
<feature type="region of interest" description="Disordered" evidence="2">
    <location>
        <begin position="1"/>
        <end position="20"/>
    </location>
</feature>
<dbReference type="SUPFAM" id="SSF49785">
    <property type="entry name" value="Galactose-binding domain-like"/>
    <property type="match status" value="1"/>
</dbReference>
<dbReference type="EMBL" id="GDKF01001885">
    <property type="protein sequence ID" value="JAT76737.1"/>
    <property type="molecule type" value="Transcribed_RNA"/>
</dbReference>
<dbReference type="PANTHER" id="PTHR13194">
    <property type="entry name" value="COMPLEX I INTERMEDIATE-ASSOCIATED PROTEIN 30"/>
    <property type="match status" value="1"/>
</dbReference>
<evidence type="ECO:0000256" key="2">
    <source>
        <dbReference type="SAM" id="MobiDB-lite"/>
    </source>
</evidence>
<name>A0A1D2AC02_AUXPR</name>
<sequence>MSKAVTQCALTAGPDSGRAPVRARSELRGRGFQSPIQRPGSRAQCMRGSLRVRAAEGESGRQPWEFGRFLRTVTFFNPLDKMLKDLVRLPTRLLFQSNAEEESPAPSAVKLVNAGREGPGPSGPAVLLLGADSDLGARLATTLLDHGRRVQILEPAAAPALASHSASGPGTVELVENGNGLQPGQLADVRFVVAVPGQGAERQLRAALSALSGGDVTLYDAAAGAQGEPTWGSLDDVVMGGASRSAWSWEDAGGEGGDRPAGVFSGEVTTANSGGFASVRTRNFEPALDLRGQTGVSLRLQGDGLRYKLVLRTDSNWDGIAYTSYLDTKPGVWETHTVPFSSFAPIFRAKTVPDAPALQLEHVNSVQLMLSKFEADGALNPAFKTGSFRLAVSSIAATGRTGGESPKLVLVQTDGQGQPGLDLAGIKEAVQGSDIRTLVMHTGRLEDLVQSQAALSVCSGHETGAGPIPNAFVVDAVEEVLDVDLPKPWKEVTLLASEAGLQTTQASRNWQQLLASE</sequence>
<accession>A0A1D2AC02</accession>
<dbReference type="InterPro" id="IPR008979">
    <property type="entry name" value="Galactose-bd-like_sf"/>
</dbReference>
<dbReference type="InterPro" id="IPR013857">
    <property type="entry name" value="NADH-UbQ_OxRdtase-assoc_prot30"/>
</dbReference>
<evidence type="ECO:0000313" key="4">
    <source>
        <dbReference type="EMBL" id="JAT76737.1"/>
    </source>
</evidence>
<dbReference type="GO" id="GO:0010257">
    <property type="term" value="P:NADH dehydrogenase complex assembly"/>
    <property type="evidence" value="ECO:0007669"/>
    <property type="project" value="TreeGrafter"/>
</dbReference>
<evidence type="ECO:0000259" key="3">
    <source>
        <dbReference type="Pfam" id="PF08547"/>
    </source>
</evidence>
<reference evidence="4" key="1">
    <citation type="submission" date="2015-08" db="EMBL/GenBank/DDBJ databases">
        <authorList>
            <person name="Babu N.S."/>
            <person name="Beckwith C.J."/>
            <person name="Beseler K.G."/>
            <person name="Brison A."/>
            <person name="Carone J.V."/>
            <person name="Caskin T.P."/>
            <person name="Diamond M."/>
            <person name="Durham M.E."/>
            <person name="Foxe J.M."/>
            <person name="Go M."/>
            <person name="Henderson B.A."/>
            <person name="Jones I.B."/>
            <person name="McGettigan J.A."/>
            <person name="Micheletti S.J."/>
            <person name="Nasrallah M.E."/>
            <person name="Ortiz D."/>
            <person name="Piller C.R."/>
            <person name="Privatt S.R."/>
            <person name="Schneider S.L."/>
            <person name="Sharp S."/>
            <person name="Smith T.C."/>
            <person name="Stanton J.D."/>
            <person name="Ullery H.E."/>
            <person name="Wilson R.J."/>
            <person name="Serrano M.G."/>
            <person name="Buck G."/>
            <person name="Lee V."/>
            <person name="Wang Y."/>
            <person name="Carvalho R."/>
            <person name="Voegtly L."/>
            <person name="Shi R."/>
            <person name="Duckworth R."/>
            <person name="Johnson A."/>
            <person name="Loviza R."/>
            <person name="Walstead R."/>
            <person name="Shah Z."/>
            <person name="Kiflezghi M."/>
            <person name="Wade K."/>
            <person name="Ball S.L."/>
            <person name="Bradley K.W."/>
            <person name="Asai D.J."/>
            <person name="Bowman C.A."/>
            <person name="Russell D.A."/>
            <person name="Pope W.H."/>
            <person name="Jacobs-Sera D."/>
            <person name="Hendrix R.W."/>
            <person name="Hatfull G.F."/>
        </authorList>
    </citation>
    <scope>NUCLEOTIDE SEQUENCE</scope>
</reference>
<dbReference type="AlphaFoldDB" id="A0A1D2AC02"/>
<gene>
    <name evidence="4" type="ORF">g.43887</name>
</gene>
<dbReference type="InterPro" id="IPR039131">
    <property type="entry name" value="NDUFAF1"/>
</dbReference>
<proteinExistence type="inferred from homology"/>